<feature type="domain" description="SPOR" evidence="7">
    <location>
        <begin position="192"/>
        <end position="268"/>
    </location>
</feature>
<dbReference type="HAMAP" id="MF_02071">
    <property type="entry name" value="RlpA"/>
    <property type="match status" value="1"/>
</dbReference>
<protein>
    <recommendedName>
        <fullName evidence="4">Endolytic peptidoglycan transglycosylase RlpA</fullName>
        <ecNumber evidence="4">4.2.2.-</ecNumber>
    </recommendedName>
</protein>
<feature type="chain" id="PRO_5011804138" description="Endolytic peptidoglycan transglycosylase RlpA" evidence="6">
    <location>
        <begin position="25"/>
        <end position="268"/>
    </location>
</feature>
<evidence type="ECO:0000313" key="8">
    <source>
        <dbReference type="EMBL" id="SFR42971.1"/>
    </source>
</evidence>
<accession>A0A1I6GLF2</accession>
<evidence type="ECO:0000313" key="9">
    <source>
        <dbReference type="Proteomes" id="UP000199424"/>
    </source>
</evidence>
<keyword evidence="9" id="KW-1185">Reference proteome</keyword>
<evidence type="ECO:0000256" key="6">
    <source>
        <dbReference type="SAM" id="SignalP"/>
    </source>
</evidence>
<dbReference type="InterPro" id="IPR009009">
    <property type="entry name" value="RlpA-like_DPBB"/>
</dbReference>
<keyword evidence="4 8" id="KW-0449">Lipoprotein</keyword>
<dbReference type="SUPFAM" id="SSF110997">
    <property type="entry name" value="Sporulation related repeat"/>
    <property type="match status" value="1"/>
</dbReference>
<dbReference type="PROSITE" id="PS51724">
    <property type="entry name" value="SPOR"/>
    <property type="match status" value="1"/>
</dbReference>
<dbReference type="GO" id="GO:0008932">
    <property type="term" value="F:lytic endotransglycosylase activity"/>
    <property type="evidence" value="ECO:0007669"/>
    <property type="project" value="UniProtKB-UniRule"/>
</dbReference>
<dbReference type="PANTHER" id="PTHR34183:SF1">
    <property type="entry name" value="ENDOLYTIC PEPTIDOGLYCAN TRANSGLYCOSYLASE RLPA"/>
    <property type="match status" value="1"/>
</dbReference>
<gene>
    <name evidence="4" type="primary">rlpA</name>
    <name evidence="8" type="ORF">SAMN04488070_0896</name>
</gene>
<keyword evidence="3 4" id="KW-0961">Cell wall biogenesis/degradation</keyword>
<dbReference type="InterPro" id="IPR007730">
    <property type="entry name" value="SPOR-like_dom"/>
</dbReference>
<proteinExistence type="inferred from homology"/>
<comment type="function">
    <text evidence="4">Lytic transglycosylase with a strong preference for naked glycan strands that lack stem peptides.</text>
</comment>
<comment type="similarity">
    <text evidence="4 5">Belongs to the RlpA family.</text>
</comment>
<dbReference type="EMBL" id="FOYU01000001">
    <property type="protein sequence ID" value="SFR42971.1"/>
    <property type="molecule type" value="Genomic_DNA"/>
</dbReference>
<dbReference type="GO" id="GO:0071555">
    <property type="term" value="P:cell wall organization"/>
    <property type="evidence" value="ECO:0007669"/>
    <property type="project" value="UniProtKB-KW"/>
</dbReference>
<keyword evidence="4" id="KW-0472">Membrane</keyword>
<dbReference type="Pfam" id="PF03330">
    <property type="entry name" value="DPBB_1"/>
    <property type="match status" value="1"/>
</dbReference>
<dbReference type="PANTHER" id="PTHR34183">
    <property type="entry name" value="ENDOLYTIC PEPTIDOGLYCAN TRANSGLYCOSYLASE RLPA"/>
    <property type="match status" value="1"/>
</dbReference>
<dbReference type="GO" id="GO:0005886">
    <property type="term" value="C:plasma membrane"/>
    <property type="evidence" value="ECO:0007669"/>
    <property type="project" value="UniProtKB-SubCell"/>
</dbReference>
<evidence type="ECO:0000256" key="1">
    <source>
        <dbReference type="ARBA" id="ARBA00022729"/>
    </source>
</evidence>
<evidence type="ECO:0000259" key="7">
    <source>
        <dbReference type="PROSITE" id="PS51724"/>
    </source>
</evidence>
<sequence length="268" mass="29761">MMIVIRLLTIAVLIVLLSACSSSSSTNSRYSQKYDSIPSRLPTADELVEPEPSFEPPSRQGNRTYSLFGNTWHILDDVSDFSQEGVASWYGEKFHGHLTSNGETYDMYAMSAAHKTLPLPTYVRVTNLDNEKSVVVRVNDRGPFHGNRIIDLSYVAAYKLDMLKSGTARVKIEALQPSSGNEVLAVTPPLEAESIEQFYIQVHAGSDTERLRAEASRLQNLYQVPATTQPNNGLYRVVLGPLAEPQTNQLLEQLRKAGYPDAFRVAVP</sequence>
<comment type="subcellular location">
    <subcellularLocation>
        <location evidence="4">Cell membrane</location>
        <topology evidence="4">Lipid-anchor</topology>
    </subcellularLocation>
</comment>
<dbReference type="AlphaFoldDB" id="A0A1I6GLF2"/>
<dbReference type="FunFam" id="2.40.40.10:FF:000003">
    <property type="entry name" value="Endolytic peptidoglycan transglycosylase RlpA"/>
    <property type="match status" value="1"/>
</dbReference>
<dbReference type="RefSeq" id="WP_092855667.1">
    <property type="nucleotide sequence ID" value="NZ_FOYU01000001.1"/>
</dbReference>
<feature type="signal peptide" evidence="6">
    <location>
        <begin position="1"/>
        <end position="24"/>
    </location>
</feature>
<dbReference type="GO" id="GO:0000270">
    <property type="term" value="P:peptidoglycan metabolic process"/>
    <property type="evidence" value="ECO:0007669"/>
    <property type="project" value="UniProtKB-UniRule"/>
</dbReference>
<dbReference type="InterPro" id="IPR036908">
    <property type="entry name" value="RlpA-like_sf"/>
</dbReference>
<evidence type="ECO:0000256" key="5">
    <source>
        <dbReference type="RuleBase" id="RU003495"/>
    </source>
</evidence>
<dbReference type="InterPro" id="IPR036680">
    <property type="entry name" value="SPOR-like_sf"/>
</dbReference>
<dbReference type="SUPFAM" id="SSF50685">
    <property type="entry name" value="Barwin-like endoglucanases"/>
    <property type="match status" value="1"/>
</dbReference>
<reference evidence="9" key="1">
    <citation type="submission" date="2016-10" db="EMBL/GenBank/DDBJ databases">
        <authorList>
            <person name="Varghese N."/>
            <person name="Submissions S."/>
        </authorList>
    </citation>
    <scope>NUCLEOTIDE SEQUENCE [LARGE SCALE GENOMIC DNA]</scope>
    <source>
        <strain evidence="9">CGMCC 1.7285</strain>
    </source>
</reference>
<keyword evidence="4" id="KW-0564">Palmitate</keyword>
<dbReference type="CDD" id="cd22268">
    <property type="entry name" value="DPBB_RlpA-like"/>
    <property type="match status" value="1"/>
</dbReference>
<dbReference type="PROSITE" id="PS51257">
    <property type="entry name" value="PROKAR_LIPOPROTEIN"/>
    <property type="match status" value="1"/>
</dbReference>
<evidence type="ECO:0000256" key="4">
    <source>
        <dbReference type="HAMAP-Rule" id="MF_02071"/>
    </source>
</evidence>
<dbReference type="InterPro" id="IPR012997">
    <property type="entry name" value="RplA"/>
</dbReference>
<dbReference type="Proteomes" id="UP000199424">
    <property type="component" value="Unassembled WGS sequence"/>
</dbReference>
<evidence type="ECO:0000256" key="3">
    <source>
        <dbReference type="ARBA" id="ARBA00023316"/>
    </source>
</evidence>
<keyword evidence="4" id="KW-1003">Cell membrane</keyword>
<dbReference type="NCBIfam" id="TIGR00413">
    <property type="entry name" value="rlpA"/>
    <property type="match status" value="1"/>
</dbReference>
<keyword evidence="1 6" id="KW-0732">Signal</keyword>
<dbReference type="InterPro" id="IPR034718">
    <property type="entry name" value="RlpA"/>
</dbReference>
<dbReference type="Pfam" id="PF05036">
    <property type="entry name" value="SPOR"/>
    <property type="match status" value="1"/>
</dbReference>
<dbReference type="Gene3D" id="2.40.40.10">
    <property type="entry name" value="RlpA-like domain"/>
    <property type="match status" value="1"/>
</dbReference>
<keyword evidence="2 4" id="KW-0456">Lyase</keyword>
<evidence type="ECO:0000256" key="2">
    <source>
        <dbReference type="ARBA" id="ARBA00023239"/>
    </source>
</evidence>
<dbReference type="GO" id="GO:0009279">
    <property type="term" value="C:cell outer membrane"/>
    <property type="evidence" value="ECO:0007669"/>
    <property type="project" value="TreeGrafter"/>
</dbReference>
<name>A0A1I6GLF2_9GAMM</name>
<dbReference type="Gene3D" id="3.30.70.1070">
    <property type="entry name" value="Sporulation related repeat"/>
    <property type="match status" value="1"/>
</dbReference>
<dbReference type="EC" id="4.2.2.-" evidence="4"/>
<dbReference type="GO" id="GO:0042834">
    <property type="term" value="F:peptidoglycan binding"/>
    <property type="evidence" value="ECO:0007669"/>
    <property type="project" value="InterPro"/>
</dbReference>
<organism evidence="8 9">
    <name type="scientific">Pseudidiomarina maritima</name>
    <dbReference type="NCBI Taxonomy" id="519453"/>
    <lineage>
        <taxon>Bacteria</taxon>
        <taxon>Pseudomonadati</taxon>
        <taxon>Pseudomonadota</taxon>
        <taxon>Gammaproteobacteria</taxon>
        <taxon>Alteromonadales</taxon>
        <taxon>Idiomarinaceae</taxon>
        <taxon>Pseudidiomarina</taxon>
    </lineage>
</organism>